<gene>
    <name evidence="2" type="primary">ABSGL_00265.1 scaffold 381</name>
</gene>
<dbReference type="Proteomes" id="UP000078561">
    <property type="component" value="Unassembled WGS sequence"/>
</dbReference>
<feature type="compositionally biased region" description="Polar residues" evidence="1">
    <location>
        <begin position="127"/>
        <end position="137"/>
    </location>
</feature>
<feature type="compositionally biased region" description="Polar residues" evidence="1">
    <location>
        <begin position="468"/>
        <end position="477"/>
    </location>
</feature>
<reference evidence="2" key="1">
    <citation type="submission" date="2016-04" db="EMBL/GenBank/DDBJ databases">
        <authorList>
            <person name="Evans L.H."/>
            <person name="Alamgir A."/>
            <person name="Owens N."/>
            <person name="Weber N.D."/>
            <person name="Virtaneva K."/>
            <person name="Barbian K."/>
            <person name="Babar A."/>
            <person name="Rosenke K."/>
        </authorList>
    </citation>
    <scope>NUCLEOTIDE SEQUENCE [LARGE SCALE GENOMIC DNA]</scope>
    <source>
        <strain evidence="2">CBS 101.48</strain>
    </source>
</reference>
<feature type="compositionally biased region" description="Low complexity" evidence="1">
    <location>
        <begin position="296"/>
        <end position="305"/>
    </location>
</feature>
<feature type="compositionally biased region" description="Basic and acidic residues" evidence="1">
    <location>
        <begin position="397"/>
        <end position="407"/>
    </location>
</feature>
<dbReference type="OrthoDB" id="2289877at2759"/>
<dbReference type="EMBL" id="LT550067">
    <property type="protein sequence ID" value="SAL94971.1"/>
    <property type="molecule type" value="Genomic_DNA"/>
</dbReference>
<evidence type="ECO:0000313" key="2">
    <source>
        <dbReference type="EMBL" id="SAL94971.1"/>
    </source>
</evidence>
<feature type="region of interest" description="Disordered" evidence="1">
    <location>
        <begin position="39"/>
        <end position="60"/>
    </location>
</feature>
<keyword evidence="3" id="KW-1185">Reference proteome</keyword>
<sequence>MPLATSDTIATPFVDAYENVSKDFDQFYDYISNVMSPRRTQSQRTVNNSSNKVIKTAPKNTTRINQELDRRRNLNSKSSQLTPLMERHSLTASSREDYPTNRYIGSPTSNSRRRSQQDYPPPRPMTLTPNTIRTTSSRGICFQQDDSEEESDHTKNVYIDSPHRATGSGIPTTTKTPIRMFDYSPIKRTADDLATDCPPSPSLVLHNHLLDESRRLEQLQRNVLLVQQQSLALSNSGASSTSRQLFQHATEHLDLSYKHPTDMLKSPYPSHRRDMWSYHQTSSIPARTLSHRSRESPASSSSNVPSHHHQQRYSSTQLKTIPKTTENSVKEKAHQSPPAKSHHVSLHPTHLSRQEESAQQKQPPQNSMEELLSDIPKAQLRPTKTVTTPNGSRIKNRFWEEIHDSKTKSASPRHHLSHNPIQPTSRKRKSLDNDESFWIIAENDHGNDNYQQQQYIDRSIRQQHSKSSDGQVTTNQRTNEEKFHSPNAKLQRHYPADFFEELSHTLKNKPTNKTHDDL</sequence>
<organism evidence="2">
    <name type="scientific">Absidia glauca</name>
    <name type="common">Pin mould</name>
    <dbReference type="NCBI Taxonomy" id="4829"/>
    <lineage>
        <taxon>Eukaryota</taxon>
        <taxon>Fungi</taxon>
        <taxon>Fungi incertae sedis</taxon>
        <taxon>Mucoromycota</taxon>
        <taxon>Mucoromycotina</taxon>
        <taxon>Mucoromycetes</taxon>
        <taxon>Mucorales</taxon>
        <taxon>Cunninghamellaceae</taxon>
        <taxon>Absidia</taxon>
    </lineage>
</organism>
<feature type="compositionally biased region" description="Polar residues" evidence="1">
    <location>
        <begin position="382"/>
        <end position="393"/>
    </location>
</feature>
<dbReference type="OMA" id="ANDDGFW"/>
<evidence type="ECO:0000256" key="1">
    <source>
        <dbReference type="SAM" id="MobiDB-lite"/>
    </source>
</evidence>
<dbReference type="AlphaFoldDB" id="A0A168KM99"/>
<feature type="region of interest" description="Disordered" evidence="1">
    <location>
        <begin position="73"/>
        <end position="137"/>
    </location>
</feature>
<feature type="compositionally biased region" description="Polar residues" evidence="1">
    <location>
        <begin position="312"/>
        <end position="327"/>
    </location>
</feature>
<feature type="region of interest" description="Disordered" evidence="1">
    <location>
        <begin position="282"/>
        <end position="430"/>
    </location>
</feature>
<feature type="region of interest" description="Disordered" evidence="1">
    <location>
        <begin position="459"/>
        <end position="496"/>
    </location>
</feature>
<proteinExistence type="predicted"/>
<feature type="compositionally biased region" description="Polar residues" evidence="1">
    <location>
        <begin position="359"/>
        <end position="368"/>
    </location>
</feature>
<accession>A0A168KM99</accession>
<name>A0A168KM99_ABSGL</name>
<feature type="compositionally biased region" description="Basic and acidic residues" evidence="1">
    <location>
        <begin position="85"/>
        <end position="99"/>
    </location>
</feature>
<dbReference type="InParanoid" id="A0A168KM99"/>
<evidence type="ECO:0000313" key="3">
    <source>
        <dbReference type="Proteomes" id="UP000078561"/>
    </source>
</evidence>
<protein>
    <submittedName>
        <fullName evidence="2">Uncharacterized protein</fullName>
    </submittedName>
</protein>